<protein>
    <submittedName>
        <fullName evidence="1">Uncharacterized protein</fullName>
    </submittedName>
</protein>
<name>A0A2H3CHW8_ARMGA</name>
<sequence>MSKSQGHGAYHARNIWSWIHQFLASGKEEKLPLHHYGQSHSTILADEDISAAIQLHLQEIVKDGYISAQQIIDFIATEEMQKMLEKANIKKRSIMIWPDQERNWKIKWLHLKETPKAQPKGDGPSIMASDFLTSDWGCLMHEGEEAWVLFKAGASQDGWFNAEDLIAQVDKAIDIFEVKTNGFTVGLFMFDNAPSHQKCVTDALSARQMPKGPNQGWTHLKDGPRMCNRTMSDGTSHEFYFPEDHHTMLGWFKGMELIIWEHGLWPAGGLNAQCFFSINLILYLRNLGFMSLSHSGAIFAISIQNSTYWGAAKYCYWTCP</sequence>
<dbReference type="EMBL" id="KZ293714">
    <property type="protein sequence ID" value="PBK82635.1"/>
    <property type="molecule type" value="Genomic_DNA"/>
</dbReference>
<dbReference type="AlphaFoldDB" id="A0A2H3CHW8"/>
<reference evidence="2" key="1">
    <citation type="journal article" date="2017" name="Nat. Ecol. Evol.">
        <title>Genome expansion and lineage-specific genetic innovations in the forest pathogenic fungi Armillaria.</title>
        <authorList>
            <person name="Sipos G."/>
            <person name="Prasanna A.N."/>
            <person name="Walter M.C."/>
            <person name="O'Connor E."/>
            <person name="Balint B."/>
            <person name="Krizsan K."/>
            <person name="Kiss B."/>
            <person name="Hess J."/>
            <person name="Varga T."/>
            <person name="Slot J."/>
            <person name="Riley R."/>
            <person name="Boka B."/>
            <person name="Rigling D."/>
            <person name="Barry K."/>
            <person name="Lee J."/>
            <person name="Mihaltcheva S."/>
            <person name="LaButti K."/>
            <person name="Lipzen A."/>
            <person name="Waldron R."/>
            <person name="Moloney N.M."/>
            <person name="Sperisen C."/>
            <person name="Kredics L."/>
            <person name="Vagvoelgyi C."/>
            <person name="Patrignani A."/>
            <person name="Fitzpatrick D."/>
            <person name="Nagy I."/>
            <person name="Doyle S."/>
            <person name="Anderson J.B."/>
            <person name="Grigoriev I.V."/>
            <person name="Gueldener U."/>
            <person name="Muensterkoetter M."/>
            <person name="Nagy L.G."/>
        </authorList>
    </citation>
    <scope>NUCLEOTIDE SEQUENCE [LARGE SCALE GENOMIC DNA]</scope>
    <source>
        <strain evidence="2">Ar21-2</strain>
    </source>
</reference>
<dbReference type="Proteomes" id="UP000217790">
    <property type="component" value="Unassembled WGS sequence"/>
</dbReference>
<keyword evidence="2" id="KW-1185">Reference proteome</keyword>
<dbReference type="InParanoid" id="A0A2H3CHW8"/>
<dbReference type="OrthoDB" id="6511194at2759"/>
<proteinExistence type="predicted"/>
<evidence type="ECO:0000313" key="2">
    <source>
        <dbReference type="Proteomes" id="UP000217790"/>
    </source>
</evidence>
<organism evidence="1 2">
    <name type="scientific">Armillaria gallica</name>
    <name type="common">Bulbous honey fungus</name>
    <name type="synonym">Armillaria bulbosa</name>
    <dbReference type="NCBI Taxonomy" id="47427"/>
    <lineage>
        <taxon>Eukaryota</taxon>
        <taxon>Fungi</taxon>
        <taxon>Dikarya</taxon>
        <taxon>Basidiomycota</taxon>
        <taxon>Agaricomycotina</taxon>
        <taxon>Agaricomycetes</taxon>
        <taxon>Agaricomycetidae</taxon>
        <taxon>Agaricales</taxon>
        <taxon>Marasmiineae</taxon>
        <taxon>Physalacriaceae</taxon>
        <taxon>Armillaria</taxon>
    </lineage>
</organism>
<gene>
    <name evidence="1" type="ORF">ARMGADRAFT_1038428</name>
</gene>
<accession>A0A2H3CHW8</accession>
<evidence type="ECO:0000313" key="1">
    <source>
        <dbReference type="EMBL" id="PBK82635.1"/>
    </source>
</evidence>